<comment type="cofactor">
    <cofactor evidence="1">
        <name>heme</name>
        <dbReference type="ChEBI" id="CHEBI:30413"/>
    </cofactor>
</comment>
<keyword evidence="3" id="KW-0349">Heme</keyword>
<keyword evidence="6" id="KW-0408">Iron</keyword>
<dbReference type="SUPFAM" id="SSF48264">
    <property type="entry name" value="Cytochrome P450"/>
    <property type="match status" value="2"/>
</dbReference>
<dbReference type="PRINTS" id="PR00463">
    <property type="entry name" value="EP450I"/>
</dbReference>
<evidence type="ECO:0000256" key="2">
    <source>
        <dbReference type="ARBA" id="ARBA00010617"/>
    </source>
</evidence>
<protein>
    <submittedName>
        <fullName evidence="9">Cytochrome P450 78A7-like</fullName>
    </submittedName>
</protein>
<dbReference type="RefSeq" id="XP_011025647.1">
    <property type="nucleotide sequence ID" value="XM_011027345.1"/>
</dbReference>
<evidence type="ECO:0000256" key="5">
    <source>
        <dbReference type="ARBA" id="ARBA00023002"/>
    </source>
</evidence>
<dbReference type="GO" id="GO:0020037">
    <property type="term" value="F:heme binding"/>
    <property type="evidence" value="ECO:0007669"/>
    <property type="project" value="InterPro"/>
</dbReference>
<evidence type="ECO:0000256" key="6">
    <source>
        <dbReference type="ARBA" id="ARBA00023004"/>
    </source>
</evidence>
<evidence type="ECO:0000256" key="4">
    <source>
        <dbReference type="ARBA" id="ARBA00022723"/>
    </source>
</evidence>
<proteinExistence type="inferred from homology"/>
<dbReference type="GO" id="GO:0016705">
    <property type="term" value="F:oxidoreductase activity, acting on paired donors, with incorporation or reduction of molecular oxygen"/>
    <property type="evidence" value="ECO:0007669"/>
    <property type="project" value="InterPro"/>
</dbReference>
<comment type="similarity">
    <text evidence="2">Belongs to the cytochrome P450 family.</text>
</comment>
<evidence type="ECO:0000256" key="1">
    <source>
        <dbReference type="ARBA" id="ARBA00001971"/>
    </source>
</evidence>
<dbReference type="Gene3D" id="1.10.630.10">
    <property type="entry name" value="Cytochrome P450"/>
    <property type="match status" value="2"/>
</dbReference>
<sequence length="170" mass="18941">MAVKDRNLSELIDAEVSKLPYFQAVVKEALRVHPPGPMLSWARWCSSEVQLSNKMDIPADTTAMVNMWAITHDPYAWEDPLEFKPESFIEADVEVRGSDLGCTDTTALLTEGVMAELSNGMDISADTTAMVTMWAITHNPYAWEDPLEFKPESFIEADVEGRGGDLNVRC</sequence>
<organism evidence="8 9">
    <name type="scientific">Populus euphratica</name>
    <name type="common">Euphrates poplar</name>
    <dbReference type="NCBI Taxonomy" id="75702"/>
    <lineage>
        <taxon>Eukaryota</taxon>
        <taxon>Viridiplantae</taxon>
        <taxon>Streptophyta</taxon>
        <taxon>Embryophyta</taxon>
        <taxon>Tracheophyta</taxon>
        <taxon>Spermatophyta</taxon>
        <taxon>Magnoliopsida</taxon>
        <taxon>eudicotyledons</taxon>
        <taxon>Gunneridae</taxon>
        <taxon>Pentapetalae</taxon>
        <taxon>rosids</taxon>
        <taxon>fabids</taxon>
        <taxon>Malpighiales</taxon>
        <taxon>Salicaceae</taxon>
        <taxon>Saliceae</taxon>
        <taxon>Populus</taxon>
    </lineage>
</organism>
<dbReference type="InterPro" id="IPR001128">
    <property type="entry name" value="Cyt_P450"/>
</dbReference>
<keyword evidence="7" id="KW-0503">Monooxygenase</keyword>
<name>A0AAJ6XNN7_POPEU</name>
<dbReference type="PANTHER" id="PTHR47946">
    <property type="entry name" value="CYTOCHROME P450 78A7-RELATED"/>
    <property type="match status" value="1"/>
</dbReference>
<gene>
    <name evidence="9" type="primary">LOC105126477</name>
</gene>
<dbReference type="GeneID" id="105126477"/>
<keyword evidence="8" id="KW-1185">Reference proteome</keyword>
<evidence type="ECO:0000313" key="9">
    <source>
        <dbReference type="RefSeq" id="XP_011025647.1"/>
    </source>
</evidence>
<dbReference type="InterPro" id="IPR002401">
    <property type="entry name" value="Cyt_P450_E_grp-I"/>
</dbReference>
<dbReference type="InterPro" id="IPR036396">
    <property type="entry name" value="Cyt_P450_sf"/>
</dbReference>
<evidence type="ECO:0000256" key="7">
    <source>
        <dbReference type="ARBA" id="ARBA00023033"/>
    </source>
</evidence>
<reference evidence="9" key="1">
    <citation type="submission" date="2025-08" db="UniProtKB">
        <authorList>
            <consortium name="RefSeq"/>
        </authorList>
    </citation>
    <scope>IDENTIFICATION</scope>
</reference>
<accession>A0AAJ6XNN7</accession>
<dbReference type="Pfam" id="PF00067">
    <property type="entry name" value="p450"/>
    <property type="match status" value="2"/>
</dbReference>
<dbReference type="GO" id="GO:0005506">
    <property type="term" value="F:iron ion binding"/>
    <property type="evidence" value="ECO:0007669"/>
    <property type="project" value="InterPro"/>
</dbReference>
<dbReference type="PANTHER" id="PTHR47946:SF6">
    <property type="entry name" value="CYTOCHROME P450 78A7"/>
    <property type="match status" value="1"/>
</dbReference>
<evidence type="ECO:0000256" key="3">
    <source>
        <dbReference type="ARBA" id="ARBA00022617"/>
    </source>
</evidence>
<dbReference type="InterPro" id="IPR051996">
    <property type="entry name" value="Cytochrome_P450_78A"/>
</dbReference>
<dbReference type="KEGG" id="peu:105126477"/>
<keyword evidence="4" id="KW-0479">Metal-binding</keyword>
<evidence type="ECO:0000313" key="8">
    <source>
        <dbReference type="Proteomes" id="UP000694918"/>
    </source>
</evidence>
<dbReference type="GO" id="GO:0004497">
    <property type="term" value="F:monooxygenase activity"/>
    <property type="evidence" value="ECO:0007669"/>
    <property type="project" value="UniProtKB-KW"/>
</dbReference>
<keyword evidence="5" id="KW-0560">Oxidoreductase</keyword>
<dbReference type="AlphaFoldDB" id="A0AAJ6XNN7"/>
<dbReference type="Proteomes" id="UP000694918">
    <property type="component" value="Unplaced"/>
</dbReference>